<reference evidence="2 3" key="1">
    <citation type="submission" date="2019-04" db="EMBL/GenBank/DDBJ databases">
        <authorList>
            <person name="Van Vliet M D."/>
        </authorList>
    </citation>
    <scope>NUCLEOTIDE SEQUENCE [LARGE SCALE GENOMIC DNA]</scope>
    <source>
        <strain evidence="2 3">F21</strain>
    </source>
</reference>
<keyword evidence="3" id="KW-1185">Reference proteome</keyword>
<evidence type="ECO:0008006" key="4">
    <source>
        <dbReference type="Google" id="ProtNLM"/>
    </source>
</evidence>
<dbReference type="Proteomes" id="UP000346198">
    <property type="component" value="Unassembled WGS sequence"/>
</dbReference>
<gene>
    <name evidence="2" type="ORF">SCARR_01045</name>
</gene>
<organism evidence="2 3">
    <name type="scientific">Pontiella sulfatireligans</name>
    <dbReference type="NCBI Taxonomy" id="2750658"/>
    <lineage>
        <taxon>Bacteria</taxon>
        <taxon>Pseudomonadati</taxon>
        <taxon>Kiritimatiellota</taxon>
        <taxon>Kiritimatiellia</taxon>
        <taxon>Kiritimatiellales</taxon>
        <taxon>Pontiellaceae</taxon>
        <taxon>Pontiella</taxon>
    </lineage>
</organism>
<name>A0A6C2UHV4_9BACT</name>
<sequence length="453" mass="51730">MTKTHTKIDRRSVLVLLAGTGAAANAQIMNRFVKPSASDERQPLSYFNVYRGNTHSHSIFTWTHGAHRTKCMSKLTEPTEFKSHWKVPAGTDYRDWNTINLNPDAYTNLQGLPANHYRLAKENGYDFYAMTDHSQEPTYQPVSKDNHVWKTLQASADEYTTKDFVAIPGFEYSRNVQTNGGKGHINVLNSTEYVNADHGQRGPVPAWPEARWSIPQFYNWAKTAKPRRNKGCVVVGFNHPQANQYNDWDHIDPEIVKSISTFELHTGYKWTRWEAYMRALNKGWKVAPIGVYDNHNIYAITDPEGFPPTQVLAHDLSLESITRALSERRTFVSWIRGVELRYAVNGYIMGSTINKTDRYAFEVQIKTRASHPEERVSKIQVLRNHPQGKDDCEIAAEITLAGDQDEVTWRPEIKDADAKFYLVRVLHNCDVEKDGRPKKMAGSTVSAPVWMEA</sequence>
<protein>
    <recommendedName>
        <fullName evidence="4">Polymerase/histidinol phosphatase N-terminal domain-containing protein</fullName>
    </recommendedName>
</protein>
<accession>A0A6C2UHV4</accession>
<dbReference type="EMBL" id="CAAHFH010000001">
    <property type="protein sequence ID" value="VGO18991.1"/>
    <property type="molecule type" value="Genomic_DNA"/>
</dbReference>
<evidence type="ECO:0000256" key="1">
    <source>
        <dbReference type="SAM" id="SignalP"/>
    </source>
</evidence>
<proteinExistence type="predicted"/>
<dbReference type="Gene3D" id="3.20.20.140">
    <property type="entry name" value="Metal-dependent hydrolases"/>
    <property type="match status" value="1"/>
</dbReference>
<feature type="signal peptide" evidence="1">
    <location>
        <begin position="1"/>
        <end position="26"/>
    </location>
</feature>
<keyword evidence="1" id="KW-0732">Signal</keyword>
<dbReference type="SUPFAM" id="SSF89550">
    <property type="entry name" value="PHP domain-like"/>
    <property type="match status" value="1"/>
</dbReference>
<evidence type="ECO:0000313" key="2">
    <source>
        <dbReference type="EMBL" id="VGO18991.1"/>
    </source>
</evidence>
<dbReference type="AlphaFoldDB" id="A0A6C2UHV4"/>
<dbReference type="InterPro" id="IPR016195">
    <property type="entry name" value="Pol/histidinol_Pase-like"/>
</dbReference>
<feature type="chain" id="PRO_5025637326" description="Polymerase/histidinol phosphatase N-terminal domain-containing protein" evidence="1">
    <location>
        <begin position="27"/>
        <end position="453"/>
    </location>
</feature>
<evidence type="ECO:0000313" key="3">
    <source>
        <dbReference type="Proteomes" id="UP000346198"/>
    </source>
</evidence>